<comment type="caution">
    <text evidence="2">The sequence shown here is derived from an EMBL/GenBank/DDBJ whole genome shotgun (WGS) entry which is preliminary data.</text>
</comment>
<feature type="region of interest" description="Disordered" evidence="1">
    <location>
        <begin position="49"/>
        <end position="109"/>
    </location>
</feature>
<proteinExistence type="predicted"/>
<evidence type="ECO:0000313" key="2">
    <source>
        <dbReference type="EMBL" id="CAH1417171.1"/>
    </source>
</evidence>
<protein>
    <recommendedName>
        <fullName evidence="4">No apical meristem-associated C-terminal domain-containing protein</fullName>
    </recommendedName>
</protein>
<sequence>MKWDTNLKKRLNQTFQAIRKLDFPRHDTFSVLSSLDVFSDLLADAVVGTTSSPKKKRKHSDHVSKKSKKKKKQSKSYQLPSIPSPSISDDTLGVDLDEPTSPHKSGTTSKSLHFLDSLFQVPSAYVESSSPALVSPACFQSDIEGPSNRVSLDYDSLEDDEQAGEKQYEHEDLPKSSPVQDNQDEDTPMQTVDIPLCEGLIVDDKPNDTSVVLYSKASTRTFSNDLDNYSPSPQKESQEHDDTQEAKFCSFPLDPPQYNGTPADTNEEYTSEPEPERIRLIAQMLADGIEEIRFRTSSHFEYLDKFQGYLERMEDNLSGSNDRPPKLEGEKVNKSRSSQSPIIHQNLDSPNEFEKRRLEKLESLDKMAVDARLKAQQNRAKMAEIEKELIRKQGIKDPAL</sequence>
<feature type="compositionally biased region" description="Polar residues" evidence="1">
    <location>
        <begin position="222"/>
        <end position="235"/>
    </location>
</feature>
<feature type="region of interest" description="Disordered" evidence="1">
    <location>
        <begin position="315"/>
        <end position="351"/>
    </location>
</feature>
<feature type="compositionally biased region" description="Basic and acidic residues" evidence="1">
    <location>
        <begin position="323"/>
        <end position="333"/>
    </location>
</feature>
<evidence type="ECO:0000313" key="3">
    <source>
        <dbReference type="Proteomes" id="UP001157418"/>
    </source>
</evidence>
<evidence type="ECO:0000256" key="1">
    <source>
        <dbReference type="SAM" id="MobiDB-lite"/>
    </source>
</evidence>
<feature type="region of interest" description="Disordered" evidence="1">
    <location>
        <begin position="222"/>
        <end position="274"/>
    </location>
</feature>
<feature type="compositionally biased region" description="Polar residues" evidence="1">
    <location>
        <begin position="335"/>
        <end position="349"/>
    </location>
</feature>
<dbReference type="EMBL" id="CAKMRJ010000002">
    <property type="protein sequence ID" value="CAH1417171.1"/>
    <property type="molecule type" value="Genomic_DNA"/>
</dbReference>
<reference evidence="2 3" key="1">
    <citation type="submission" date="2022-01" db="EMBL/GenBank/DDBJ databases">
        <authorList>
            <person name="Xiong W."/>
            <person name="Schranz E."/>
        </authorList>
    </citation>
    <scope>NUCLEOTIDE SEQUENCE [LARGE SCALE GENOMIC DNA]</scope>
</reference>
<feature type="compositionally biased region" description="Basic and acidic residues" evidence="1">
    <location>
        <begin position="236"/>
        <end position="245"/>
    </location>
</feature>
<name>A0AAU9LQS2_9ASTR</name>
<dbReference type="AlphaFoldDB" id="A0AAU9LQS2"/>
<feature type="compositionally biased region" description="Basic and acidic residues" evidence="1">
    <location>
        <begin position="163"/>
        <end position="174"/>
    </location>
</feature>
<accession>A0AAU9LQS2</accession>
<evidence type="ECO:0008006" key="4">
    <source>
        <dbReference type="Google" id="ProtNLM"/>
    </source>
</evidence>
<organism evidence="2 3">
    <name type="scientific">Lactuca virosa</name>
    <dbReference type="NCBI Taxonomy" id="75947"/>
    <lineage>
        <taxon>Eukaryota</taxon>
        <taxon>Viridiplantae</taxon>
        <taxon>Streptophyta</taxon>
        <taxon>Embryophyta</taxon>
        <taxon>Tracheophyta</taxon>
        <taxon>Spermatophyta</taxon>
        <taxon>Magnoliopsida</taxon>
        <taxon>eudicotyledons</taxon>
        <taxon>Gunneridae</taxon>
        <taxon>Pentapetalae</taxon>
        <taxon>asterids</taxon>
        <taxon>campanulids</taxon>
        <taxon>Asterales</taxon>
        <taxon>Asteraceae</taxon>
        <taxon>Cichorioideae</taxon>
        <taxon>Cichorieae</taxon>
        <taxon>Lactucinae</taxon>
        <taxon>Lactuca</taxon>
    </lineage>
</organism>
<keyword evidence="3" id="KW-1185">Reference proteome</keyword>
<feature type="compositionally biased region" description="Basic residues" evidence="1">
    <location>
        <begin position="53"/>
        <end position="74"/>
    </location>
</feature>
<gene>
    <name evidence="2" type="ORF">LVIROSA_LOCUS4875</name>
</gene>
<dbReference type="Proteomes" id="UP001157418">
    <property type="component" value="Unassembled WGS sequence"/>
</dbReference>
<feature type="region of interest" description="Disordered" evidence="1">
    <location>
        <begin position="139"/>
        <end position="189"/>
    </location>
</feature>